<dbReference type="SUPFAM" id="SSF82771">
    <property type="entry name" value="GIY-YIG endonuclease"/>
    <property type="match status" value="1"/>
</dbReference>
<dbReference type="Gene3D" id="3.40.1440.10">
    <property type="entry name" value="GIY-YIG endonuclease"/>
    <property type="match status" value="1"/>
</dbReference>
<dbReference type="CDD" id="cd10451">
    <property type="entry name" value="GIY-YIG_LuxR_like"/>
    <property type="match status" value="1"/>
</dbReference>
<dbReference type="Proteomes" id="UP000007319">
    <property type="component" value="Plasmid AZOBR_p4"/>
</dbReference>
<dbReference type="EMBL" id="HE577331">
    <property type="protein sequence ID" value="CCD03668.1"/>
    <property type="molecule type" value="Genomic_DNA"/>
</dbReference>
<organism evidence="1 2">
    <name type="scientific">Azospirillum baldaniorum</name>
    <dbReference type="NCBI Taxonomy" id="1064539"/>
    <lineage>
        <taxon>Bacteria</taxon>
        <taxon>Pseudomonadati</taxon>
        <taxon>Pseudomonadota</taxon>
        <taxon>Alphaproteobacteria</taxon>
        <taxon>Rhodospirillales</taxon>
        <taxon>Azospirillaceae</taxon>
        <taxon>Azospirillum</taxon>
    </lineage>
</organism>
<gene>
    <name evidence="1" type="ORF">AZOBR_p470084</name>
</gene>
<evidence type="ECO:0000313" key="1">
    <source>
        <dbReference type="EMBL" id="CCD03668.1"/>
    </source>
</evidence>
<dbReference type="KEGG" id="abs:AZOBR_p470084"/>
<dbReference type="InterPro" id="IPR035901">
    <property type="entry name" value="GIY-YIG_endonuc_sf"/>
</dbReference>
<geneLocation type="plasmid" evidence="1 2">
    <name>AZOBR_p4</name>
</geneLocation>
<accession>A0A9P1K170</accession>
<proteinExistence type="predicted"/>
<name>A0A9P1K170_9PROT</name>
<evidence type="ECO:0008006" key="3">
    <source>
        <dbReference type="Google" id="ProtNLM"/>
    </source>
</evidence>
<reference evidence="1 2" key="1">
    <citation type="journal article" date="2011" name="PLoS Genet.">
        <title>Azospirillum genomes reveal transition of bacteria from aquatic to terrestrial environments.</title>
        <authorList>
            <person name="Wisniewski-Dye F."/>
            <person name="Borziak K."/>
            <person name="Khalsa-Moyers G."/>
            <person name="Alexandre G."/>
            <person name="Sukharnikov L.O."/>
            <person name="Wuichet K."/>
            <person name="Hurst G.B."/>
            <person name="McDonald W.H."/>
            <person name="Robertson J.S."/>
            <person name="Barbe V."/>
            <person name="Calteau A."/>
            <person name="Rouy Z."/>
            <person name="Mangenot S."/>
            <person name="Prigent-Combaret C."/>
            <person name="Normand P."/>
            <person name="Boyer M."/>
            <person name="Siguier P."/>
            <person name="Dessaux Y."/>
            <person name="Elmerich C."/>
            <person name="Condemine G."/>
            <person name="Krishnen G."/>
            <person name="Kennedy I."/>
            <person name="Paterson A.H."/>
            <person name="Gonzalez V."/>
            <person name="Mavingui P."/>
            <person name="Zhulin I.B."/>
        </authorList>
    </citation>
    <scope>NUCLEOTIDE SEQUENCE [LARGE SCALE GENOMIC DNA]</scope>
    <source>
        <strain evidence="1 2">Sp245</strain>
    </source>
</reference>
<protein>
    <recommendedName>
        <fullName evidence="3">GIY-YIG domain-containing protein</fullName>
    </recommendedName>
</protein>
<evidence type="ECO:0000313" key="2">
    <source>
        <dbReference type="Proteomes" id="UP000007319"/>
    </source>
</evidence>
<sequence length="112" mass="12598">MTTGQDRKAAVTAYKERKVSAGVYALRCVAAGKVWVGAAPDLSTIQNRLWFQLKQNSSPSRDLQAIWNEHGADSLSFEILERLEEETLVYAQRAALKKRVQHWREALDAAVL</sequence>
<dbReference type="AlphaFoldDB" id="A0A9P1K170"/>
<keyword evidence="1" id="KW-0614">Plasmid</keyword>
<keyword evidence="2" id="KW-1185">Reference proteome</keyword>